<proteinExistence type="predicted"/>
<dbReference type="PROSITE" id="PS50847">
    <property type="entry name" value="GRAM_POS_ANCHORING"/>
    <property type="match status" value="1"/>
</dbReference>
<feature type="compositionally biased region" description="Polar residues" evidence="5">
    <location>
        <begin position="47"/>
        <end position="57"/>
    </location>
</feature>
<sequence length="269" mass="26965">MVSVRTWRRGAVTAALALPLALAGTSAASAAGSSPTTPADDGYGATPESSVGLSVQSPECDGNVPYLRYAVDVSKDPSAKSVDLTWTSLDGRHSKTLKNLPVSGKVLWLGAEEAGGKPTAWPGWVFKNGTWEEGGQYTWVRPDVKVTFTVHDSSAGNAATTTSATMSDGVYRTGTAKVDTAALALPAVNAVSGVVTYPPATTACANPAETKVLATGGTSTSAAGGSGGGSSLAETGANILPFAGAAAALLLIGGGLVLTGRRRRSKAAL</sequence>
<dbReference type="OrthoDB" id="3783029at2"/>
<name>A0A5P9QEG3_9MICO</name>
<dbReference type="InterPro" id="IPR019931">
    <property type="entry name" value="LPXTG_anchor"/>
</dbReference>
<evidence type="ECO:0000259" key="8">
    <source>
        <dbReference type="PROSITE" id="PS50847"/>
    </source>
</evidence>
<feature type="chain" id="PRO_5024932427" description="Gram-positive cocci surface proteins LPxTG domain-containing protein" evidence="7">
    <location>
        <begin position="31"/>
        <end position="269"/>
    </location>
</feature>
<dbReference type="AlphaFoldDB" id="A0A5P9QEG3"/>
<keyword evidence="3 7" id="KW-0732">Signal</keyword>
<accession>A0A5P9QEG3</accession>
<dbReference type="KEGG" id="lxl:KDY119_03023"/>
<dbReference type="RefSeq" id="WP_148284024.1">
    <property type="nucleotide sequence ID" value="NZ_BAABIH010000008.1"/>
</dbReference>
<dbReference type="Proteomes" id="UP000326702">
    <property type="component" value="Chromosome"/>
</dbReference>
<evidence type="ECO:0000256" key="1">
    <source>
        <dbReference type="ARBA" id="ARBA00022512"/>
    </source>
</evidence>
<organism evidence="9 10">
    <name type="scientific">Luteimicrobium xylanilyticum</name>
    <dbReference type="NCBI Taxonomy" id="1133546"/>
    <lineage>
        <taxon>Bacteria</taxon>
        <taxon>Bacillati</taxon>
        <taxon>Actinomycetota</taxon>
        <taxon>Actinomycetes</taxon>
        <taxon>Micrococcales</taxon>
        <taxon>Luteimicrobium</taxon>
    </lineage>
</organism>
<evidence type="ECO:0000256" key="5">
    <source>
        <dbReference type="SAM" id="MobiDB-lite"/>
    </source>
</evidence>
<gene>
    <name evidence="9" type="ORF">KDY119_03023</name>
</gene>
<keyword evidence="2" id="KW-0964">Secreted</keyword>
<keyword evidence="6" id="KW-0812">Transmembrane</keyword>
<evidence type="ECO:0000256" key="4">
    <source>
        <dbReference type="ARBA" id="ARBA00023088"/>
    </source>
</evidence>
<evidence type="ECO:0000313" key="10">
    <source>
        <dbReference type="Proteomes" id="UP000326702"/>
    </source>
</evidence>
<keyword evidence="6" id="KW-1133">Transmembrane helix</keyword>
<evidence type="ECO:0000256" key="7">
    <source>
        <dbReference type="SAM" id="SignalP"/>
    </source>
</evidence>
<feature type="signal peptide" evidence="7">
    <location>
        <begin position="1"/>
        <end position="30"/>
    </location>
</feature>
<keyword evidence="4" id="KW-0572">Peptidoglycan-anchor</keyword>
<reference evidence="9 10" key="1">
    <citation type="submission" date="2019-10" db="EMBL/GenBank/DDBJ databases">
        <title>Genome sequence of Luteimicrobium xylanilyticum HY-24.</title>
        <authorList>
            <person name="Kim D.Y."/>
            <person name="Park H.-Y."/>
        </authorList>
    </citation>
    <scope>NUCLEOTIDE SEQUENCE [LARGE SCALE GENOMIC DNA]</scope>
    <source>
        <strain evidence="9 10">HY-24</strain>
    </source>
</reference>
<protein>
    <recommendedName>
        <fullName evidence="8">Gram-positive cocci surface proteins LPxTG domain-containing protein</fullName>
    </recommendedName>
</protein>
<feature type="compositionally biased region" description="Low complexity" evidence="5">
    <location>
        <begin position="27"/>
        <end position="39"/>
    </location>
</feature>
<keyword evidence="6" id="KW-0472">Membrane</keyword>
<keyword evidence="10" id="KW-1185">Reference proteome</keyword>
<evidence type="ECO:0000256" key="3">
    <source>
        <dbReference type="ARBA" id="ARBA00022729"/>
    </source>
</evidence>
<dbReference type="EMBL" id="CP045529">
    <property type="protein sequence ID" value="QFU99492.1"/>
    <property type="molecule type" value="Genomic_DNA"/>
</dbReference>
<keyword evidence="1" id="KW-0134">Cell wall</keyword>
<evidence type="ECO:0000256" key="2">
    <source>
        <dbReference type="ARBA" id="ARBA00022525"/>
    </source>
</evidence>
<evidence type="ECO:0000256" key="6">
    <source>
        <dbReference type="SAM" id="Phobius"/>
    </source>
</evidence>
<feature type="transmembrane region" description="Helical" evidence="6">
    <location>
        <begin position="239"/>
        <end position="259"/>
    </location>
</feature>
<feature type="region of interest" description="Disordered" evidence="5">
    <location>
        <begin position="27"/>
        <end position="57"/>
    </location>
</feature>
<evidence type="ECO:0000313" key="9">
    <source>
        <dbReference type="EMBL" id="QFU99492.1"/>
    </source>
</evidence>
<feature type="domain" description="Gram-positive cocci surface proteins LPxTG" evidence="8">
    <location>
        <begin position="232"/>
        <end position="269"/>
    </location>
</feature>